<sequence>MQAPTAPTAPTAAYQRDPELQAALDALFAETIDKGRRRVPHSEVQSHVERITQLGRSLGLNRVRPEWNDGSFQGMLTTNLTGITEDNVCTMARLTFGKVKPANLMVQTDQKAAANMTGKADEWKGPLAASAQDPAHGYCIRTYFRLIDVNVMGCMLVQGLYDIDSQKEGALGVTFTGFRLQPARPSDPEDVRKWREALGPHNEMDEVGGIDIVLEKPARTTLSYIVMDPEWNLAISGAGTLMCMKAVPGDKGVNAPM</sequence>
<keyword evidence="2" id="KW-1185">Reference proteome</keyword>
<dbReference type="Proteomes" id="UP000612055">
    <property type="component" value="Unassembled WGS sequence"/>
</dbReference>
<reference evidence="1" key="1">
    <citation type="journal article" date="2020" name="bioRxiv">
        <title>Comparative genomics of Chlamydomonas.</title>
        <authorList>
            <person name="Craig R.J."/>
            <person name="Hasan A.R."/>
            <person name="Ness R.W."/>
            <person name="Keightley P.D."/>
        </authorList>
    </citation>
    <scope>NUCLEOTIDE SEQUENCE</scope>
    <source>
        <strain evidence="1">CCAP 11/70</strain>
    </source>
</reference>
<evidence type="ECO:0000313" key="2">
    <source>
        <dbReference type="Proteomes" id="UP000612055"/>
    </source>
</evidence>
<dbReference type="EMBL" id="JAEHOE010000014">
    <property type="protein sequence ID" value="KAG2497430.1"/>
    <property type="molecule type" value="Genomic_DNA"/>
</dbReference>
<name>A0A835Y719_9CHLO</name>
<accession>A0A835Y719</accession>
<proteinExistence type="predicted"/>
<dbReference type="OrthoDB" id="539512at2759"/>
<comment type="caution">
    <text evidence="1">The sequence shown here is derived from an EMBL/GenBank/DDBJ whole genome shotgun (WGS) entry which is preliminary data.</text>
</comment>
<dbReference type="AlphaFoldDB" id="A0A835Y719"/>
<organism evidence="1 2">
    <name type="scientific">Edaphochlamys debaryana</name>
    <dbReference type="NCBI Taxonomy" id="47281"/>
    <lineage>
        <taxon>Eukaryota</taxon>
        <taxon>Viridiplantae</taxon>
        <taxon>Chlorophyta</taxon>
        <taxon>core chlorophytes</taxon>
        <taxon>Chlorophyceae</taxon>
        <taxon>CS clade</taxon>
        <taxon>Chlamydomonadales</taxon>
        <taxon>Chlamydomonadales incertae sedis</taxon>
        <taxon>Edaphochlamys</taxon>
    </lineage>
</organism>
<gene>
    <name evidence="1" type="ORF">HYH03_004585</name>
</gene>
<protein>
    <submittedName>
        <fullName evidence="1">Uncharacterized protein</fullName>
    </submittedName>
</protein>
<evidence type="ECO:0000313" key="1">
    <source>
        <dbReference type="EMBL" id="KAG2497430.1"/>
    </source>
</evidence>